<dbReference type="Pfam" id="PF13962">
    <property type="entry name" value="PGG"/>
    <property type="match status" value="1"/>
</dbReference>
<dbReference type="Proteomes" id="UP001497457">
    <property type="component" value="Chromosome 11b"/>
</dbReference>
<dbReference type="SUPFAM" id="SSF48403">
    <property type="entry name" value="Ankyrin repeat"/>
    <property type="match status" value="1"/>
</dbReference>
<evidence type="ECO:0000256" key="1">
    <source>
        <dbReference type="ARBA" id="ARBA00004141"/>
    </source>
</evidence>
<evidence type="ECO:0000313" key="11">
    <source>
        <dbReference type="Proteomes" id="UP001497457"/>
    </source>
</evidence>
<feature type="repeat" description="ANK" evidence="7">
    <location>
        <begin position="120"/>
        <end position="141"/>
    </location>
</feature>
<evidence type="ECO:0000259" key="9">
    <source>
        <dbReference type="Pfam" id="PF13962"/>
    </source>
</evidence>
<dbReference type="SMART" id="SM00248">
    <property type="entry name" value="ANK"/>
    <property type="match status" value="8"/>
</dbReference>
<keyword evidence="6 8" id="KW-0472">Membrane</keyword>
<evidence type="ECO:0000256" key="8">
    <source>
        <dbReference type="SAM" id="Phobius"/>
    </source>
</evidence>
<dbReference type="GO" id="GO:0016020">
    <property type="term" value="C:membrane"/>
    <property type="evidence" value="ECO:0007669"/>
    <property type="project" value="UniProtKB-SubCell"/>
</dbReference>
<evidence type="ECO:0000256" key="2">
    <source>
        <dbReference type="ARBA" id="ARBA00022692"/>
    </source>
</evidence>
<reference evidence="11" key="1">
    <citation type="submission" date="2024-06" db="EMBL/GenBank/DDBJ databases">
        <authorList>
            <person name="Ryan C."/>
        </authorList>
    </citation>
    <scope>NUCLEOTIDE SEQUENCE [LARGE SCALE GENOMIC DNA]</scope>
</reference>
<organism evidence="10 11">
    <name type="scientific">Urochloa decumbens</name>
    <dbReference type="NCBI Taxonomy" id="240449"/>
    <lineage>
        <taxon>Eukaryota</taxon>
        <taxon>Viridiplantae</taxon>
        <taxon>Streptophyta</taxon>
        <taxon>Embryophyta</taxon>
        <taxon>Tracheophyta</taxon>
        <taxon>Spermatophyta</taxon>
        <taxon>Magnoliopsida</taxon>
        <taxon>Liliopsida</taxon>
        <taxon>Poales</taxon>
        <taxon>Poaceae</taxon>
        <taxon>PACMAD clade</taxon>
        <taxon>Panicoideae</taxon>
        <taxon>Panicodae</taxon>
        <taxon>Paniceae</taxon>
        <taxon>Melinidinae</taxon>
        <taxon>Urochloa</taxon>
    </lineage>
</organism>
<dbReference type="AlphaFoldDB" id="A0ABC8VYH3"/>
<gene>
    <name evidence="10" type="ORF">URODEC1_LOCUS8202</name>
</gene>
<keyword evidence="5 7" id="KW-0040">ANK repeat</keyword>
<keyword evidence="2 8" id="KW-0812">Transmembrane</keyword>
<keyword evidence="3" id="KW-0677">Repeat</keyword>
<feature type="transmembrane region" description="Helical" evidence="8">
    <location>
        <begin position="491"/>
        <end position="509"/>
    </location>
</feature>
<dbReference type="Pfam" id="PF00023">
    <property type="entry name" value="Ank"/>
    <property type="match status" value="1"/>
</dbReference>
<keyword evidence="4 8" id="KW-1133">Transmembrane helix</keyword>
<evidence type="ECO:0000256" key="5">
    <source>
        <dbReference type="ARBA" id="ARBA00023043"/>
    </source>
</evidence>
<feature type="transmembrane region" description="Helical" evidence="8">
    <location>
        <begin position="529"/>
        <end position="550"/>
    </location>
</feature>
<name>A0ABC8VYH3_9POAL</name>
<comment type="subcellular location">
    <subcellularLocation>
        <location evidence="1">Membrane</location>
        <topology evidence="1">Multi-pass membrane protein</topology>
    </subcellularLocation>
</comment>
<feature type="domain" description="PGG" evidence="9">
    <location>
        <begin position="482"/>
        <end position="589"/>
    </location>
</feature>
<feature type="repeat" description="ANK" evidence="7">
    <location>
        <begin position="388"/>
        <end position="411"/>
    </location>
</feature>
<dbReference type="EMBL" id="OZ075121">
    <property type="protein sequence ID" value="CAL4899424.1"/>
    <property type="molecule type" value="Genomic_DNA"/>
</dbReference>
<dbReference type="PROSITE" id="PS50297">
    <property type="entry name" value="ANK_REP_REGION"/>
    <property type="match status" value="2"/>
</dbReference>
<dbReference type="PANTHER" id="PTHR24186">
    <property type="entry name" value="PROTEIN PHOSPHATASE 1 REGULATORY SUBUNIT"/>
    <property type="match status" value="1"/>
</dbReference>
<sequence length="670" mass="73466">MGTPAPMNPLMLASACFGSWRALSFLLNRQDGSADTVATQAFIDLIEGDTSSQAVQEPSDVEEGADHTAWPTAPLLDGVTVDGDTALHVLATCGDGDNFLRSVDIAYRKARYLLVAQNRNGDTPLHCAARTGRPKMVARLVALASSEASSGERLKEVVRKENGRKETALHEAVRLGSKHIVEILMAADLELAGFPREGGASPLYLAVLLERLDIAQTLYDMSDGNLSYSGPNGQNALHAAVLRDQEMTKMLLRWNIGLTTEGDQNGSTPLHFATSVLRPKDVQYWIHRPWIHRIWYPGMPFKQVLQANLAPMYQSDDNGLFPVHIAACIGSNKAVVKFLDKCPNIAGLRDIKGRTFLHIAVENKRWHVVSHVCKTPSLSWIWNMQDNDGNTALHLAVKLGFQDIFSLLLENLEVNINIINYNGETPLDLSDSKIRDGSFCSWNPRFLINSALKYCDARHGNRRMDHFEEQYIQPLDEVKESEKLTSSTQTLGLGSVLMATVAFGASFTLPGDYSDNGMPNLSGRYVFDAFIAANSLAFACAGLATINLMYSGTAIVDVPLRIWHFDIAMFFAFGSVTSLGTAFALGLYVTLAPVAYMTAVAICVVASIVSLCGFMDPLRGRAIARALYARMGNQALVIFARIIILRGAMVYWPLVTSFISAAISAKYRHK</sequence>
<evidence type="ECO:0000256" key="4">
    <source>
        <dbReference type="ARBA" id="ARBA00022989"/>
    </source>
</evidence>
<dbReference type="InterPro" id="IPR026961">
    <property type="entry name" value="PGG_dom"/>
</dbReference>
<evidence type="ECO:0000256" key="6">
    <source>
        <dbReference type="ARBA" id="ARBA00023136"/>
    </source>
</evidence>
<evidence type="ECO:0000256" key="3">
    <source>
        <dbReference type="ARBA" id="ARBA00022737"/>
    </source>
</evidence>
<dbReference type="InterPro" id="IPR036770">
    <property type="entry name" value="Ankyrin_rpt-contain_sf"/>
</dbReference>
<protein>
    <recommendedName>
        <fullName evidence="9">PGG domain-containing protein</fullName>
    </recommendedName>
</protein>
<dbReference type="InterPro" id="IPR002110">
    <property type="entry name" value="Ankyrin_rpt"/>
</dbReference>
<reference evidence="10 11" key="2">
    <citation type="submission" date="2024-10" db="EMBL/GenBank/DDBJ databases">
        <authorList>
            <person name="Ryan C."/>
        </authorList>
    </citation>
    <scope>NUCLEOTIDE SEQUENCE [LARGE SCALE GENOMIC DNA]</scope>
</reference>
<accession>A0ABC8VYH3</accession>
<dbReference type="Gene3D" id="1.25.40.20">
    <property type="entry name" value="Ankyrin repeat-containing domain"/>
    <property type="match status" value="3"/>
</dbReference>
<feature type="transmembrane region" description="Helical" evidence="8">
    <location>
        <begin position="562"/>
        <end position="588"/>
    </location>
</feature>
<dbReference type="PROSITE" id="PS50088">
    <property type="entry name" value="ANK_REPEAT"/>
    <property type="match status" value="2"/>
</dbReference>
<feature type="transmembrane region" description="Helical" evidence="8">
    <location>
        <begin position="594"/>
        <end position="615"/>
    </location>
</feature>
<keyword evidence="11" id="KW-1185">Reference proteome</keyword>
<dbReference type="Pfam" id="PF12796">
    <property type="entry name" value="Ank_2"/>
    <property type="match status" value="2"/>
</dbReference>
<evidence type="ECO:0000256" key="7">
    <source>
        <dbReference type="PROSITE-ProRule" id="PRU00023"/>
    </source>
</evidence>
<proteinExistence type="predicted"/>
<evidence type="ECO:0000313" key="10">
    <source>
        <dbReference type="EMBL" id="CAL4899424.1"/>
    </source>
</evidence>
<dbReference type="PANTHER" id="PTHR24186:SF50">
    <property type="entry name" value="ANKYRIN REPEAT-CONTAINING PROTEIN ITN1-LIKE ISOFORM X1"/>
    <property type="match status" value="1"/>
</dbReference>